<proteinExistence type="predicted"/>
<dbReference type="InterPro" id="IPR036964">
    <property type="entry name" value="RASGEF_cat_dom_sf"/>
</dbReference>
<dbReference type="PANTHER" id="PTHR23113">
    <property type="entry name" value="GUANINE NUCLEOTIDE EXCHANGE FACTOR"/>
    <property type="match status" value="1"/>
</dbReference>
<dbReference type="InterPro" id="IPR008937">
    <property type="entry name" value="Ras-like_GEF"/>
</dbReference>
<dbReference type="InterPro" id="IPR023578">
    <property type="entry name" value="Ras_GEF_dom_sf"/>
</dbReference>
<dbReference type="SMART" id="SM00147">
    <property type="entry name" value="RasGEF"/>
    <property type="match status" value="1"/>
</dbReference>
<dbReference type="GO" id="GO:0005886">
    <property type="term" value="C:plasma membrane"/>
    <property type="evidence" value="ECO:0007669"/>
    <property type="project" value="TreeGrafter"/>
</dbReference>
<dbReference type="InterPro" id="IPR000651">
    <property type="entry name" value="Ras-like_Gua-exchang_fac_N"/>
</dbReference>
<evidence type="ECO:0000256" key="1">
    <source>
        <dbReference type="ARBA" id="ARBA00022658"/>
    </source>
</evidence>
<feature type="domain" description="N-terminal Ras-GEF" evidence="4">
    <location>
        <begin position="14"/>
        <end position="134"/>
    </location>
</feature>
<gene>
    <name evidence="5" type="primary">RAPGEF1</name>
    <name evidence="5" type="ORF">CEXT_492761</name>
</gene>
<evidence type="ECO:0000259" key="3">
    <source>
        <dbReference type="PROSITE" id="PS50009"/>
    </source>
</evidence>
<keyword evidence="1 2" id="KW-0344">Guanine-nucleotide releasing factor</keyword>
<evidence type="ECO:0000313" key="6">
    <source>
        <dbReference type="Proteomes" id="UP001054945"/>
    </source>
</evidence>
<feature type="domain" description="Ras-GEF" evidence="3">
    <location>
        <begin position="163"/>
        <end position="408"/>
    </location>
</feature>
<dbReference type="PROSITE" id="PS00720">
    <property type="entry name" value="RASGEF"/>
    <property type="match status" value="1"/>
</dbReference>
<sequence length="415" mass="48657">MNLRRHLMQKKGEDGPDLKGGSVDSLIVLATRATKNDFFYQEAFLTTYRTFISPHDLICKLLYRYNKFIHVSDMRQRAARNSFALLVRVVDDLCLTDINEDVLKTLMDFICQLVSRGDLLLARALRKKVVEKCYLKQQSLLNLRILLPSMAVTTHKASLLDFKSENIAEQMTLLDADLFQKIEIPEVLLWAKEQKEDLTPNLTTFTEHFNKMSYWARSRILEQEEAKDRERYVVKFIKVMKCLRKLNNFNSYLAILSALDSAPIRRLEWQRNITEDSYMYLYSILKGINLIFFSSGFKKEYCALIDSSSSFRAYRHALENTTPPCIPYLGLILQDLTFVHVGNTDLLDESVNFSKRWQQFGILENMRRFKNSQYPIKRNDQIISFFNNFDDYLCEEAMWQISETIKPRGGKKKEL</sequence>
<accession>A0AAV4TQJ3</accession>
<dbReference type="GO" id="GO:0005085">
    <property type="term" value="F:guanyl-nucleotide exchange factor activity"/>
    <property type="evidence" value="ECO:0007669"/>
    <property type="project" value="UniProtKB-KW"/>
</dbReference>
<dbReference type="Pfam" id="PF00617">
    <property type="entry name" value="RasGEF"/>
    <property type="match status" value="1"/>
</dbReference>
<dbReference type="Pfam" id="PF00618">
    <property type="entry name" value="RasGEF_N"/>
    <property type="match status" value="1"/>
</dbReference>
<protein>
    <submittedName>
        <fullName evidence="5">Rap guanine nucleotide exchange factor 1</fullName>
    </submittedName>
</protein>
<dbReference type="InterPro" id="IPR019804">
    <property type="entry name" value="Ras_G-nucl-exch_fac_CS"/>
</dbReference>
<dbReference type="Proteomes" id="UP001054945">
    <property type="component" value="Unassembled WGS sequence"/>
</dbReference>
<dbReference type="CDD" id="cd00155">
    <property type="entry name" value="RasGEF"/>
    <property type="match status" value="1"/>
</dbReference>
<evidence type="ECO:0000313" key="5">
    <source>
        <dbReference type="EMBL" id="GIY47409.1"/>
    </source>
</evidence>
<dbReference type="PANTHER" id="PTHR23113:SF224">
    <property type="entry name" value="RAP GUANINE NUCLEOTIDE EXCHANGE FACTOR 1"/>
    <property type="match status" value="1"/>
</dbReference>
<comment type="caution">
    <text evidence="5">The sequence shown here is derived from an EMBL/GenBank/DDBJ whole genome shotgun (WGS) entry which is preliminary data.</text>
</comment>
<dbReference type="Gene3D" id="1.10.840.10">
    <property type="entry name" value="Ras guanine-nucleotide exchange factors catalytic domain"/>
    <property type="match status" value="1"/>
</dbReference>
<dbReference type="InterPro" id="IPR001895">
    <property type="entry name" value="RASGEF_cat_dom"/>
</dbReference>
<dbReference type="Gene3D" id="1.20.870.10">
    <property type="entry name" value="Son of sevenless (SoS) protein Chain: S domain 1"/>
    <property type="match status" value="1"/>
</dbReference>
<organism evidence="5 6">
    <name type="scientific">Caerostris extrusa</name>
    <name type="common">Bark spider</name>
    <name type="synonym">Caerostris bankana</name>
    <dbReference type="NCBI Taxonomy" id="172846"/>
    <lineage>
        <taxon>Eukaryota</taxon>
        <taxon>Metazoa</taxon>
        <taxon>Ecdysozoa</taxon>
        <taxon>Arthropoda</taxon>
        <taxon>Chelicerata</taxon>
        <taxon>Arachnida</taxon>
        <taxon>Araneae</taxon>
        <taxon>Araneomorphae</taxon>
        <taxon>Entelegynae</taxon>
        <taxon>Araneoidea</taxon>
        <taxon>Araneidae</taxon>
        <taxon>Caerostris</taxon>
    </lineage>
</organism>
<dbReference type="GO" id="GO:0007265">
    <property type="term" value="P:Ras protein signal transduction"/>
    <property type="evidence" value="ECO:0007669"/>
    <property type="project" value="TreeGrafter"/>
</dbReference>
<evidence type="ECO:0000256" key="2">
    <source>
        <dbReference type="PROSITE-ProRule" id="PRU00168"/>
    </source>
</evidence>
<keyword evidence="6" id="KW-1185">Reference proteome</keyword>
<dbReference type="SUPFAM" id="SSF48366">
    <property type="entry name" value="Ras GEF"/>
    <property type="match status" value="1"/>
</dbReference>
<dbReference type="PROSITE" id="PS50212">
    <property type="entry name" value="RASGEF_NTER"/>
    <property type="match status" value="1"/>
</dbReference>
<reference evidence="5 6" key="1">
    <citation type="submission" date="2021-06" db="EMBL/GenBank/DDBJ databases">
        <title>Caerostris extrusa draft genome.</title>
        <authorList>
            <person name="Kono N."/>
            <person name="Arakawa K."/>
        </authorList>
    </citation>
    <scope>NUCLEOTIDE SEQUENCE [LARGE SCALE GENOMIC DNA]</scope>
</reference>
<dbReference type="AlphaFoldDB" id="A0AAV4TQJ3"/>
<name>A0AAV4TQJ3_CAEEX</name>
<dbReference type="PROSITE" id="PS50009">
    <property type="entry name" value="RASGEF_CAT"/>
    <property type="match status" value="1"/>
</dbReference>
<dbReference type="SMART" id="SM00229">
    <property type="entry name" value="RasGEFN"/>
    <property type="match status" value="1"/>
</dbReference>
<evidence type="ECO:0000259" key="4">
    <source>
        <dbReference type="PROSITE" id="PS50212"/>
    </source>
</evidence>
<dbReference type="EMBL" id="BPLR01011575">
    <property type="protein sequence ID" value="GIY47409.1"/>
    <property type="molecule type" value="Genomic_DNA"/>
</dbReference>